<gene>
    <name evidence="4" type="ORF">NY014_07345</name>
</gene>
<proteinExistence type="predicted"/>
<dbReference type="PROSITE" id="PS50005">
    <property type="entry name" value="TPR"/>
    <property type="match status" value="3"/>
</dbReference>
<dbReference type="EMBL" id="JANWGH010000001">
    <property type="protein sequence ID" value="MCS5490238.1"/>
    <property type="molecule type" value="Genomic_DNA"/>
</dbReference>
<evidence type="ECO:0000256" key="3">
    <source>
        <dbReference type="PROSITE-ProRule" id="PRU00339"/>
    </source>
</evidence>
<dbReference type="Proteomes" id="UP001206788">
    <property type="component" value="Unassembled WGS sequence"/>
</dbReference>
<dbReference type="RefSeq" id="WP_259413911.1">
    <property type="nucleotide sequence ID" value="NZ_JANWGH010000001.1"/>
</dbReference>
<feature type="repeat" description="TPR" evidence="3">
    <location>
        <begin position="156"/>
        <end position="189"/>
    </location>
</feature>
<dbReference type="SUPFAM" id="SSF48452">
    <property type="entry name" value="TPR-like"/>
    <property type="match status" value="1"/>
</dbReference>
<accession>A0ABT2G636</accession>
<feature type="repeat" description="TPR" evidence="3">
    <location>
        <begin position="67"/>
        <end position="100"/>
    </location>
</feature>
<keyword evidence="2 3" id="KW-0802">TPR repeat</keyword>
<dbReference type="PANTHER" id="PTHR44858:SF1">
    <property type="entry name" value="UDP-N-ACETYLGLUCOSAMINE--PEPTIDE N-ACETYLGLUCOSAMINYLTRANSFERASE SPINDLY-RELATED"/>
    <property type="match status" value="1"/>
</dbReference>
<dbReference type="SMART" id="SM00028">
    <property type="entry name" value="TPR"/>
    <property type="match status" value="3"/>
</dbReference>
<organism evidence="4 5">
    <name type="scientific">Algoriphagus limi</name>
    <dbReference type="NCBI Taxonomy" id="2975273"/>
    <lineage>
        <taxon>Bacteria</taxon>
        <taxon>Pseudomonadati</taxon>
        <taxon>Bacteroidota</taxon>
        <taxon>Cytophagia</taxon>
        <taxon>Cytophagales</taxon>
        <taxon>Cyclobacteriaceae</taxon>
        <taxon>Algoriphagus</taxon>
    </lineage>
</organism>
<dbReference type="PANTHER" id="PTHR44858">
    <property type="entry name" value="TETRATRICOPEPTIDE REPEAT PROTEIN 6"/>
    <property type="match status" value="1"/>
</dbReference>
<evidence type="ECO:0000256" key="2">
    <source>
        <dbReference type="ARBA" id="ARBA00022803"/>
    </source>
</evidence>
<comment type="caution">
    <text evidence="4">The sequence shown here is derived from an EMBL/GenBank/DDBJ whole genome shotgun (WGS) entry which is preliminary data.</text>
</comment>
<keyword evidence="5" id="KW-1185">Reference proteome</keyword>
<name>A0ABT2G636_9BACT</name>
<evidence type="ECO:0000313" key="5">
    <source>
        <dbReference type="Proteomes" id="UP001206788"/>
    </source>
</evidence>
<dbReference type="InterPro" id="IPR050498">
    <property type="entry name" value="Ycf3"/>
</dbReference>
<evidence type="ECO:0000256" key="1">
    <source>
        <dbReference type="ARBA" id="ARBA00022737"/>
    </source>
</evidence>
<keyword evidence="1" id="KW-0677">Repeat</keyword>
<evidence type="ECO:0008006" key="6">
    <source>
        <dbReference type="Google" id="ProtNLM"/>
    </source>
</evidence>
<dbReference type="InterPro" id="IPR011990">
    <property type="entry name" value="TPR-like_helical_dom_sf"/>
</dbReference>
<sequence>MRFILMLCCLSILFACTQKQEKKKEIEKETSFTTPLGKTYEIPQPSEKSIAQYDEAKATYLANPEDVEALIWFGRRTAYLGQYQEAISIYSKGIEKFPKDPRLYRHRGHRYISIREYDQAIADLEKAAELIQGTTNEIELDGMPNALNIPVSTLHGNIYYHLGLAYYLKHNYEKAYEAYLKCRESGNNYDNIVSSTHWLYMIQQRMGNPEKADSLLAPIHADSTVIENQSYADLCHLYKGWIPVDSLIQTGPGNPSNDAIRYGVANWYLYHGDTTQARLLMEELLDSQAFSSFGYLAAESDRIQLFEQ</sequence>
<dbReference type="Gene3D" id="1.25.40.10">
    <property type="entry name" value="Tetratricopeptide repeat domain"/>
    <property type="match status" value="1"/>
</dbReference>
<reference evidence="4 5" key="1">
    <citation type="submission" date="2022-08" db="EMBL/GenBank/DDBJ databases">
        <title>Algoriphagus sp. CAU 1643 isolated from mud.</title>
        <authorList>
            <person name="Kim W."/>
        </authorList>
    </citation>
    <scope>NUCLEOTIDE SEQUENCE [LARGE SCALE GENOMIC DNA]</scope>
    <source>
        <strain evidence="4 5">CAU 1643</strain>
    </source>
</reference>
<dbReference type="Pfam" id="PF13181">
    <property type="entry name" value="TPR_8"/>
    <property type="match status" value="2"/>
</dbReference>
<protein>
    <recommendedName>
        <fullName evidence="6">Tetratricopeptide repeat-containing protein</fullName>
    </recommendedName>
</protein>
<dbReference type="InterPro" id="IPR019734">
    <property type="entry name" value="TPR_rpt"/>
</dbReference>
<evidence type="ECO:0000313" key="4">
    <source>
        <dbReference type="EMBL" id="MCS5490238.1"/>
    </source>
</evidence>
<dbReference type="PROSITE" id="PS51257">
    <property type="entry name" value="PROKAR_LIPOPROTEIN"/>
    <property type="match status" value="1"/>
</dbReference>
<feature type="repeat" description="TPR" evidence="3">
    <location>
        <begin position="101"/>
        <end position="134"/>
    </location>
</feature>